<dbReference type="Gene3D" id="1.10.287.510">
    <property type="entry name" value="Helix hairpin bin"/>
    <property type="match status" value="1"/>
</dbReference>
<gene>
    <name evidence="4" type="primary">sbcC</name>
</gene>
<dbReference type="PANTHER" id="PTHR32114">
    <property type="entry name" value="ABC TRANSPORTER ABCH.3"/>
    <property type="match status" value="1"/>
</dbReference>
<keyword evidence="1 2" id="KW-0175">Coiled coil</keyword>
<protein>
    <submittedName>
        <fullName evidence="4">SMC domain-containing protein (SbcC)</fullName>
    </submittedName>
</protein>
<dbReference type="Pfam" id="PF13476">
    <property type="entry name" value="AAA_23"/>
    <property type="match status" value="1"/>
</dbReference>
<dbReference type="PANTHER" id="PTHR32114:SF2">
    <property type="entry name" value="ABC TRANSPORTER ABCH.3"/>
    <property type="match status" value="1"/>
</dbReference>
<evidence type="ECO:0000259" key="3">
    <source>
        <dbReference type="Pfam" id="PF13476"/>
    </source>
</evidence>
<evidence type="ECO:0000256" key="1">
    <source>
        <dbReference type="ARBA" id="ARBA00023054"/>
    </source>
</evidence>
<feature type="coiled-coil region" evidence="2">
    <location>
        <begin position="201"/>
        <end position="273"/>
    </location>
</feature>
<feature type="coiled-coil region" evidence="2">
    <location>
        <begin position="408"/>
        <end position="445"/>
    </location>
</feature>
<dbReference type="GO" id="GO:0016887">
    <property type="term" value="F:ATP hydrolysis activity"/>
    <property type="evidence" value="ECO:0007669"/>
    <property type="project" value="InterPro"/>
</dbReference>
<sequence>MIINSVKIRNIRSYEDAIIEFPEGTTLLSGDIGSGKSTILLAVEFALFGIMRGELAGSQLLRHGQSQGSVELNLTLEGKKSIIYRALKKSKDAVTQDAGYIVVDDEKFEGTPVELKSKILEMIGYPDDLVSKSKSMLYRYTVYTPQESMKHILLEGDEARLDTLRRLFNIDKYKRIKENAAIFARELRSQAKLLQSKLEGVVDLEKSLSEKSERKVELEKQLKSLVLNLENESKKLVEAKGKVESIEAKAEVYRKAEQNLELARNSLKEKSERILDSEGELKEISSLILILEKELDGKSPDMLSKVEDAIKKVQDAISKANIKLSTVKEEEAVLNSKNMNAKKLKKDISELDNCPVCLQEVDVSHTKKVCDDQNNLLASNNDRLEQIKSMKNQIDVKLKEYDAKFLAYRNKEKELSSLSQKFASLNEKKARKDKLSSSIKELKDAIIKPTQEIAANEKILSETKNISKEVEDAKLKYEGVRENAKILEISKASLSKDAEAVEESLQDLNKRMKDFEKDKKMLTKINENVQWISEYFVKVIDVMEKKVMLRIYGEFNEYFVEWFNTLMEDETISVRLDEKFSPVIIQDGYETSVDNLSGGEKTSVALAYRLALNKVINDFISTIKTKGIIILDEPTDGFSSEQLDRVREVLKQLNVLQTIIVSHEPKMESYVENVIRVTKNNHVSKVV</sequence>
<evidence type="ECO:0000313" key="4">
    <source>
        <dbReference type="EMBL" id="AIF18655.1"/>
    </source>
</evidence>
<organism evidence="4">
    <name type="scientific">uncultured marine group II/III euryarchaeote KM3_83_G03</name>
    <dbReference type="NCBI Taxonomy" id="1456522"/>
    <lineage>
        <taxon>Archaea</taxon>
        <taxon>Methanobacteriati</taxon>
        <taxon>Methanobacteriota</taxon>
        <taxon>environmental samples</taxon>
    </lineage>
</organism>
<dbReference type="SUPFAM" id="SSF52540">
    <property type="entry name" value="P-loop containing nucleoside triphosphate hydrolases"/>
    <property type="match status" value="1"/>
</dbReference>
<dbReference type="InterPro" id="IPR027417">
    <property type="entry name" value="P-loop_NTPase"/>
</dbReference>
<dbReference type="InterPro" id="IPR038729">
    <property type="entry name" value="Rad50/SbcC_AAA"/>
</dbReference>
<dbReference type="Gene3D" id="3.40.50.300">
    <property type="entry name" value="P-loop containing nucleotide triphosphate hydrolases"/>
    <property type="match status" value="2"/>
</dbReference>
<reference evidence="4" key="1">
    <citation type="journal article" date="2014" name="Genome Biol. Evol.">
        <title>Pangenome evidence for extensive interdomain horizontal transfer affecting lineage core and shell genes in uncultured planktonic thaumarchaeota and euryarchaeota.</title>
        <authorList>
            <person name="Deschamps P."/>
            <person name="Zivanovic Y."/>
            <person name="Moreira D."/>
            <person name="Rodriguez-Valera F."/>
            <person name="Lopez-Garcia P."/>
        </authorList>
    </citation>
    <scope>NUCLEOTIDE SEQUENCE</scope>
</reference>
<proteinExistence type="predicted"/>
<dbReference type="AlphaFoldDB" id="A0A075HT53"/>
<feature type="coiled-coil region" evidence="2">
    <location>
        <begin position="491"/>
        <end position="525"/>
    </location>
</feature>
<feature type="coiled-coil region" evidence="2">
    <location>
        <begin position="303"/>
        <end position="347"/>
    </location>
</feature>
<evidence type="ECO:0000256" key="2">
    <source>
        <dbReference type="SAM" id="Coils"/>
    </source>
</evidence>
<dbReference type="GO" id="GO:0006302">
    <property type="term" value="P:double-strand break repair"/>
    <property type="evidence" value="ECO:0007669"/>
    <property type="project" value="InterPro"/>
</dbReference>
<name>A0A075HT53_9EURY</name>
<dbReference type="EMBL" id="KF901116">
    <property type="protein sequence ID" value="AIF18655.1"/>
    <property type="molecule type" value="Genomic_DNA"/>
</dbReference>
<feature type="domain" description="Rad50/SbcC-type AAA" evidence="3">
    <location>
        <begin position="5"/>
        <end position="232"/>
    </location>
</feature>
<accession>A0A075HT53</accession>
<dbReference type="SUPFAM" id="SSF75712">
    <property type="entry name" value="Rad50 coiled-coil Zn hook"/>
    <property type="match status" value="1"/>
</dbReference>